<reference evidence="3" key="1">
    <citation type="submission" date="2023-12" db="EMBL/GenBank/DDBJ databases">
        <title>Novel species in genus Nocardioides.</title>
        <authorList>
            <person name="Zhou H."/>
        </authorList>
    </citation>
    <scope>NUCLEOTIDE SEQUENCE [LARGE SCALE GENOMIC DNA]</scope>
    <source>
        <strain evidence="3">HM61</strain>
    </source>
</reference>
<organism evidence="2 3">
    <name type="scientific">Nocardioides bizhenqiangii</name>
    <dbReference type="NCBI Taxonomy" id="3095076"/>
    <lineage>
        <taxon>Bacteria</taxon>
        <taxon>Bacillati</taxon>
        <taxon>Actinomycetota</taxon>
        <taxon>Actinomycetes</taxon>
        <taxon>Propionibacteriales</taxon>
        <taxon>Nocardioidaceae</taxon>
        <taxon>Nocardioides</taxon>
    </lineage>
</organism>
<dbReference type="RefSeq" id="WP_322938267.1">
    <property type="nucleotide sequence ID" value="NZ_CP141059.1"/>
</dbReference>
<name>A0ABZ0ZUP1_9ACTN</name>
<evidence type="ECO:0008006" key="4">
    <source>
        <dbReference type="Google" id="ProtNLM"/>
    </source>
</evidence>
<gene>
    <name evidence="2" type="ORF">SHK19_07365</name>
</gene>
<keyword evidence="1" id="KW-1133">Transmembrane helix</keyword>
<sequence length="174" mass="17660">MAGERTALATWWSAGLMSHLRSGQVARVVYGSIVGLALVLTMEAHPPEEGRVAAALVATGLAVGLAELYSELIGLRARAGAGEEVGPLRIVIGDTVAVILGVAFPAVFFFASTAGLIETDTAFALAKWTGLGLIGAYSFLAARLTGAGHARSLVHAGGAAVIAAALIAFKALIH</sequence>
<feature type="transmembrane region" description="Helical" evidence="1">
    <location>
        <begin position="25"/>
        <end position="44"/>
    </location>
</feature>
<accession>A0ABZ0ZUP1</accession>
<protein>
    <recommendedName>
        <fullName evidence="4">VIT family protein</fullName>
    </recommendedName>
</protein>
<feature type="transmembrane region" description="Helical" evidence="1">
    <location>
        <begin position="122"/>
        <end position="141"/>
    </location>
</feature>
<evidence type="ECO:0000313" key="2">
    <source>
        <dbReference type="EMBL" id="WQQ28042.1"/>
    </source>
</evidence>
<dbReference type="EMBL" id="CP141059">
    <property type="protein sequence ID" value="WQQ28042.1"/>
    <property type="molecule type" value="Genomic_DNA"/>
</dbReference>
<evidence type="ECO:0000313" key="3">
    <source>
        <dbReference type="Proteomes" id="UP001327225"/>
    </source>
</evidence>
<feature type="transmembrane region" description="Helical" evidence="1">
    <location>
        <begin position="50"/>
        <end position="69"/>
    </location>
</feature>
<keyword evidence="1" id="KW-0472">Membrane</keyword>
<proteinExistence type="predicted"/>
<keyword evidence="3" id="KW-1185">Reference proteome</keyword>
<evidence type="ECO:0000256" key="1">
    <source>
        <dbReference type="SAM" id="Phobius"/>
    </source>
</evidence>
<dbReference type="Proteomes" id="UP001327225">
    <property type="component" value="Chromosome"/>
</dbReference>
<keyword evidence="1" id="KW-0812">Transmembrane</keyword>
<feature type="transmembrane region" description="Helical" evidence="1">
    <location>
        <begin position="90"/>
        <end position="110"/>
    </location>
</feature>
<feature type="transmembrane region" description="Helical" evidence="1">
    <location>
        <begin position="153"/>
        <end position="173"/>
    </location>
</feature>